<comment type="caution">
    <text evidence="1">The sequence shown here is derived from an EMBL/GenBank/DDBJ whole genome shotgun (WGS) entry which is preliminary data.</text>
</comment>
<reference evidence="1 2" key="1">
    <citation type="submission" date="2019-06" db="EMBL/GenBank/DDBJ databases">
        <title>Whole genome shotgun sequence of Microbacterium testaceum NBRC 12675.</title>
        <authorList>
            <person name="Hosoyama A."/>
            <person name="Uohara A."/>
            <person name="Ohji S."/>
            <person name="Ichikawa N."/>
        </authorList>
    </citation>
    <scope>NUCLEOTIDE SEQUENCE [LARGE SCALE GENOMIC DNA]</scope>
    <source>
        <strain evidence="1 2">NBRC 12675</strain>
    </source>
</reference>
<accession>A0A4Y3QSR9</accession>
<organism evidence="1 2">
    <name type="scientific">Microbacterium testaceum</name>
    <name type="common">Aureobacterium testaceum</name>
    <name type="synonym">Brevibacterium testaceum</name>
    <dbReference type="NCBI Taxonomy" id="2033"/>
    <lineage>
        <taxon>Bacteria</taxon>
        <taxon>Bacillati</taxon>
        <taxon>Actinomycetota</taxon>
        <taxon>Actinomycetes</taxon>
        <taxon>Micrococcales</taxon>
        <taxon>Microbacteriaceae</taxon>
        <taxon>Microbacterium</taxon>
    </lineage>
</organism>
<dbReference type="EMBL" id="BJML01000023">
    <property type="protein sequence ID" value="GEB47448.1"/>
    <property type="molecule type" value="Genomic_DNA"/>
</dbReference>
<protein>
    <submittedName>
        <fullName evidence="1">Uncharacterized protein</fullName>
    </submittedName>
</protein>
<sequence>MAARGPQSGVTIEQIVTDFGISKAMPQNWLRGPISRKATGPAKLLSRAL</sequence>
<gene>
    <name evidence="1" type="ORF">MTE01_33930</name>
</gene>
<evidence type="ECO:0000313" key="1">
    <source>
        <dbReference type="EMBL" id="GEB47448.1"/>
    </source>
</evidence>
<dbReference type="AlphaFoldDB" id="A0A4Y3QSR9"/>
<proteinExistence type="predicted"/>
<evidence type="ECO:0000313" key="2">
    <source>
        <dbReference type="Proteomes" id="UP000319525"/>
    </source>
</evidence>
<dbReference type="Proteomes" id="UP000319525">
    <property type="component" value="Unassembled WGS sequence"/>
</dbReference>
<name>A0A4Y3QSR9_MICTE</name>